<dbReference type="EMBL" id="LO017727">
    <property type="protein sequence ID" value="CRH04772.1"/>
    <property type="molecule type" value="Genomic_DNA"/>
</dbReference>
<dbReference type="InterPro" id="IPR036866">
    <property type="entry name" value="RibonucZ/Hydroxyglut_hydro"/>
</dbReference>
<reference evidence="1" key="1">
    <citation type="submission" date="2015-04" db="EMBL/GenBank/DDBJ databases">
        <authorList>
            <person name="Syromyatnikov M.Y."/>
            <person name="Popov V.N."/>
        </authorList>
    </citation>
    <scope>NUCLEOTIDE SEQUENCE</scope>
    <source>
        <strain evidence="1">MO-1</strain>
    </source>
</reference>
<dbReference type="AlphaFoldDB" id="A0A1S7LD00"/>
<name>A0A1S7LD00_MAGMO</name>
<sequence>MSDFHQAMPHGPIEEIFQDLFFVTGTMKNEFFGSMWQFSRNMTIVREGDALTLINSVRLDDEGLAALDALGKVTHIVRMGDMHGLDDPFYLDRYNASFWALPEMTLEEGLKVDKVLKEGGELPFGNSSLFAFNTVERPEAIIRLEREGGIMIACDALQNWLAPDPFFDETTAATMTEMGFFTPANLGPAWMMGSKPQADDFARLKEIPFRHALCGHGAPLRNSAQEDFHATFKKVFNV</sequence>
<evidence type="ECO:0008006" key="2">
    <source>
        <dbReference type="Google" id="ProtNLM"/>
    </source>
</evidence>
<protein>
    <recommendedName>
        <fullName evidence="2">Metallo-beta-lactamase domain-containing protein</fullName>
    </recommendedName>
</protein>
<proteinExistence type="predicted"/>
<dbReference type="Gene3D" id="3.60.15.10">
    <property type="entry name" value="Ribonuclease Z/Hydroxyacylglutathione hydrolase-like"/>
    <property type="match status" value="1"/>
</dbReference>
<dbReference type="SUPFAM" id="SSF56281">
    <property type="entry name" value="Metallo-hydrolase/oxidoreductase"/>
    <property type="match status" value="1"/>
</dbReference>
<gene>
    <name evidence="1" type="ORF">MAGMO_0568</name>
</gene>
<evidence type="ECO:0000313" key="1">
    <source>
        <dbReference type="EMBL" id="CRH04772.1"/>
    </source>
</evidence>
<organism evidence="1">
    <name type="scientific">Magnetococcus massalia (strain MO-1)</name>
    <dbReference type="NCBI Taxonomy" id="451514"/>
    <lineage>
        <taxon>Bacteria</taxon>
        <taxon>Pseudomonadati</taxon>
        <taxon>Pseudomonadota</taxon>
        <taxon>Magnetococcia</taxon>
        <taxon>Magnetococcales</taxon>
        <taxon>Magnetococcaceae</taxon>
        <taxon>Magnetococcus</taxon>
    </lineage>
</organism>
<accession>A0A1S7LD00</accession>